<accession>A0A1Q9F198</accession>
<dbReference type="OMA" id="SSMEAAY"/>
<organism evidence="1 2">
    <name type="scientific">Symbiodinium microadriaticum</name>
    <name type="common">Dinoflagellate</name>
    <name type="synonym">Zooxanthella microadriatica</name>
    <dbReference type="NCBI Taxonomy" id="2951"/>
    <lineage>
        <taxon>Eukaryota</taxon>
        <taxon>Sar</taxon>
        <taxon>Alveolata</taxon>
        <taxon>Dinophyceae</taxon>
        <taxon>Suessiales</taxon>
        <taxon>Symbiodiniaceae</taxon>
        <taxon>Symbiodinium</taxon>
    </lineage>
</organism>
<reference evidence="1 2" key="1">
    <citation type="submission" date="2016-02" db="EMBL/GenBank/DDBJ databases">
        <title>Genome analysis of coral dinoflagellate symbionts highlights evolutionary adaptations to a symbiotic lifestyle.</title>
        <authorList>
            <person name="Aranda M."/>
            <person name="Li Y."/>
            <person name="Liew Y.J."/>
            <person name="Baumgarten S."/>
            <person name="Simakov O."/>
            <person name="Wilson M."/>
            <person name="Piel J."/>
            <person name="Ashoor H."/>
            <person name="Bougouffa S."/>
            <person name="Bajic V.B."/>
            <person name="Ryu T."/>
            <person name="Ravasi T."/>
            <person name="Bayer T."/>
            <person name="Micklem G."/>
            <person name="Kim H."/>
            <person name="Bhak J."/>
            <person name="Lajeunesse T.C."/>
            <person name="Voolstra C.R."/>
        </authorList>
    </citation>
    <scope>NUCLEOTIDE SEQUENCE [LARGE SCALE GENOMIC DNA]</scope>
    <source>
        <strain evidence="1 2">CCMP2467</strain>
    </source>
</reference>
<dbReference type="EMBL" id="LSRX01000029">
    <property type="protein sequence ID" value="OLQ13362.1"/>
    <property type="molecule type" value="Genomic_DNA"/>
</dbReference>
<sequence>MAPAHAALVLATAVVPARAGFRRLDTAVLPFKDVDEEKATFYVFRDDIVMFPITYSIPKERILDHVPEKSFFAMNDSMKSFQYKNYQFGPMQEEEYHQHIRKHRFGDTRKKGGFDCLRHYELLANGCIPIFHDLEHLPRSLLRPLPKSLLMEAKALFALPWEATETGPGHCPSKPGAAEDLAESLLRWTSERLSTEHVARYVLDTLNIDESSASVLFLPCSAFDNFPSFLTASVFHGLVSLLGDRVLDVPEYGYAYRYDDSGTDEELRIRSNIWGQGFTLGFKHRPRPFLNRENISQRIRAREFDLIIFGRMSPYEPCNFYGEFGGRANAVPEFFLEVISTYPRERVALLYGDDSGIDDAVVRTQLYRTGGMNSGLGMVFMREMLPFVSEGPAGETLRPVDGRLLQPGCFYKEWLDFFSQWRPQDCDESSNCLWECVAHGRCFSQEIEDHLESLNFQIISPPSDAPALKQLPG</sequence>
<comment type="caution">
    <text evidence="1">The sequence shown here is derived from an EMBL/GenBank/DDBJ whole genome shotgun (WGS) entry which is preliminary data.</text>
</comment>
<gene>
    <name evidence="1" type="ORF">AK812_SmicGene2605</name>
</gene>
<dbReference type="AlphaFoldDB" id="A0A1Q9F198"/>
<keyword evidence="2" id="KW-1185">Reference proteome</keyword>
<proteinExistence type="predicted"/>
<dbReference type="Proteomes" id="UP000186817">
    <property type="component" value="Unassembled WGS sequence"/>
</dbReference>
<name>A0A1Q9F198_SYMMI</name>
<evidence type="ECO:0000313" key="1">
    <source>
        <dbReference type="EMBL" id="OLQ13362.1"/>
    </source>
</evidence>
<evidence type="ECO:0000313" key="2">
    <source>
        <dbReference type="Proteomes" id="UP000186817"/>
    </source>
</evidence>
<protein>
    <submittedName>
        <fullName evidence="1">Uncharacterized protein</fullName>
    </submittedName>
</protein>
<dbReference type="OrthoDB" id="410397at2759"/>